<feature type="compositionally biased region" description="Basic and acidic residues" evidence="1">
    <location>
        <begin position="794"/>
        <end position="806"/>
    </location>
</feature>
<feature type="compositionally biased region" description="Polar residues" evidence="1">
    <location>
        <begin position="9"/>
        <end position="18"/>
    </location>
</feature>
<feature type="compositionally biased region" description="Basic and acidic residues" evidence="1">
    <location>
        <begin position="476"/>
        <end position="495"/>
    </location>
</feature>
<evidence type="ECO:0000256" key="1">
    <source>
        <dbReference type="SAM" id="MobiDB-lite"/>
    </source>
</evidence>
<feature type="compositionally biased region" description="Basic and acidic residues" evidence="1">
    <location>
        <begin position="447"/>
        <end position="462"/>
    </location>
</feature>
<feature type="compositionally biased region" description="Low complexity" evidence="1">
    <location>
        <begin position="374"/>
        <end position="385"/>
    </location>
</feature>
<feature type="compositionally biased region" description="Basic and acidic residues" evidence="1">
    <location>
        <begin position="698"/>
        <end position="708"/>
    </location>
</feature>
<dbReference type="InterPro" id="IPR029071">
    <property type="entry name" value="Ubiquitin-like_domsf"/>
</dbReference>
<dbReference type="OrthoDB" id="43122at2759"/>
<dbReference type="PANTHER" id="PTHR38700:SF1">
    <property type="entry name" value="PH DOMAIN-CONTAINING PROTEIN"/>
    <property type="match status" value="1"/>
</dbReference>
<dbReference type="RefSeq" id="XP_019031733.1">
    <property type="nucleotide sequence ID" value="XM_019176323.1"/>
</dbReference>
<feature type="compositionally biased region" description="Low complexity" evidence="1">
    <location>
        <begin position="809"/>
        <end position="819"/>
    </location>
</feature>
<feature type="region of interest" description="Disordered" evidence="1">
    <location>
        <begin position="218"/>
        <end position="650"/>
    </location>
</feature>
<dbReference type="Proteomes" id="UP000094819">
    <property type="component" value="Unassembled WGS sequence"/>
</dbReference>
<dbReference type="InterPro" id="IPR011993">
    <property type="entry name" value="PH-like_dom_sf"/>
</dbReference>
<dbReference type="PANTHER" id="PTHR38700">
    <property type="entry name" value="YALI0E22418P"/>
    <property type="match status" value="1"/>
</dbReference>
<dbReference type="SUPFAM" id="SSF54236">
    <property type="entry name" value="Ubiquitin-like"/>
    <property type="match status" value="1"/>
</dbReference>
<evidence type="ECO:0000313" key="2">
    <source>
        <dbReference type="EMBL" id="ODN96487.1"/>
    </source>
</evidence>
<keyword evidence="3" id="KW-1185">Reference proteome</keyword>
<organism evidence="2 3">
    <name type="scientific">Cryptococcus wingfieldii CBS 7118</name>
    <dbReference type="NCBI Taxonomy" id="1295528"/>
    <lineage>
        <taxon>Eukaryota</taxon>
        <taxon>Fungi</taxon>
        <taxon>Dikarya</taxon>
        <taxon>Basidiomycota</taxon>
        <taxon>Agaricomycotina</taxon>
        <taxon>Tremellomycetes</taxon>
        <taxon>Tremellales</taxon>
        <taxon>Cryptococcaceae</taxon>
        <taxon>Cryptococcus</taxon>
    </lineage>
</organism>
<feature type="region of interest" description="Disordered" evidence="1">
    <location>
        <begin position="747"/>
        <end position="819"/>
    </location>
</feature>
<protein>
    <recommendedName>
        <fullName evidence="4">PH domain-containing protein</fullName>
    </recommendedName>
</protein>
<proteinExistence type="predicted"/>
<feature type="region of interest" description="Disordered" evidence="1">
    <location>
        <begin position="685"/>
        <end position="726"/>
    </location>
</feature>
<feature type="compositionally biased region" description="Low complexity" evidence="1">
    <location>
        <begin position="580"/>
        <end position="621"/>
    </location>
</feature>
<feature type="region of interest" description="Disordered" evidence="1">
    <location>
        <begin position="1270"/>
        <end position="1293"/>
    </location>
</feature>
<feature type="region of interest" description="Disordered" evidence="1">
    <location>
        <begin position="886"/>
        <end position="936"/>
    </location>
</feature>
<name>A0A1E3J6K0_9TREE</name>
<feature type="region of interest" description="Disordered" evidence="1">
    <location>
        <begin position="968"/>
        <end position="1011"/>
    </location>
</feature>
<feature type="compositionally biased region" description="Basic residues" evidence="1">
    <location>
        <begin position="302"/>
        <end position="314"/>
    </location>
</feature>
<accession>A0A1E3J6K0</accession>
<feature type="region of interest" description="Disordered" evidence="1">
    <location>
        <begin position="1"/>
        <end position="120"/>
    </location>
</feature>
<feature type="compositionally biased region" description="Low complexity" evidence="1">
    <location>
        <begin position="762"/>
        <end position="778"/>
    </location>
</feature>
<feature type="compositionally biased region" description="Pro residues" evidence="1">
    <location>
        <begin position="30"/>
        <end position="44"/>
    </location>
</feature>
<dbReference type="SUPFAM" id="SSF50729">
    <property type="entry name" value="PH domain-like"/>
    <property type="match status" value="1"/>
</dbReference>
<evidence type="ECO:0000313" key="3">
    <source>
        <dbReference type="Proteomes" id="UP000094819"/>
    </source>
</evidence>
<dbReference type="EMBL" id="AWGH01000011">
    <property type="protein sequence ID" value="ODN96487.1"/>
    <property type="molecule type" value="Genomic_DNA"/>
</dbReference>
<dbReference type="GeneID" id="30193414"/>
<sequence length="1293" mass="138339">MSRARRPTLSIQAPSSPYSHAPSLRSPHGQPLPSPLSMPAPPQPEEYEFHPPGTPTAGLYSRDGLWDEPEEYNFPSMSERARSTSPSVYLSAQSSRMGSIAIPGIPGRREGSMGGASVYSSVPSHGWRGTVISNAGDERDEVKAKSGLEDSGAGKLVKQKSMRFLRGMGGSGSAAVNGVKKSDLGVHVDDNVDESFEAPPPLPTTPSTYITASPVVMMTTPSPYTPQASFPSPASPPEQYHHLYPKPPKQSLRSPVNLPSPKHDFGPPLPASPAVNSQTYPLRETKENIVNAKAESSSSWKKGMRKLFKSKSHAALRPSAPADGGAKDRPLPPLPTYSKVSGKFASQTPPSSATSPRPPLGEAKRSNNILSFLSPSHSPASATTPLMPEHDFIFSHPSLPPDPFESALDIAADPVHEDLRPPSPQRRLRPNSPSIRDLRNMLSLPSREGREKENKENKESKPKLTKARSLANMRSFGRERAENDGAPLKKADKASGIRGLAPSPVVVEKPCDKEDTASVISPTAPSIPPMAPLDFSAPLDSPELLPPNPAYLSRPISKSPSDATPPDVPLPPAPSNVTHSPSLSPALPAGLLTPITTTPLSTGSSPVSPSSGSPLGLSPGGRIMARSGSTPVLLPRSRSTSMSLKSPPTSSSFFDLYEQLGIWPKGENKDKVDEEKEDDFIQELKNGDGPVAEVGAGEGKERLSDVESARVPPWNETTASGGELGASSSLMSLSSAGWGPILGLFPEGQSAEESGGTALAHGASGSGKSSIVVGGASSLGIQFQSTPKSKSHREHGEHEEVLHTADPESSSLRAAADSSRSSSFYPAALEISMSTMNPRTSTETLATSVGSLKHDMLDKSARGMEREEDDIPLAKVRPEAALVQVQRASTLSHPRQQPAPPAPSTSSRPRGKSVSLSKIKVRGRNPGGDTDWDGEGGVPADVLAKKLEDVFVMRQKCDSMAAQARMQASTEVQGEKIISSRPTRPPPAIPRDSAASGTSPLEIRKKPSQPQLMAAQPSAPLAIPRAQTKSIPIDIVPSQGGIVKRISKEVHARTTAKDVLSAAYQARELSDAEGGLSWVVCEVFAEMNCERHVREYETIQSIMNGWEQGKGNRFEIKQSTRGVLTWARTVPTTPPMFGGWVMHESKKGKWSRRWLETRGGHVFLAKNDKGKDEVHLNTLFFDVCSFLSSYNNQSHAFMLKRSEAAGNFEKREEWGHVFACESNEAFKLVGAIHEARSYTLAQTYPHSVASQRPVQARPTNGHAHAAKTLVNLGEGEASTKKPSPFTGKGLLRI</sequence>
<feature type="compositionally biased region" description="Low complexity" evidence="1">
    <location>
        <begin position="345"/>
        <end position="355"/>
    </location>
</feature>
<dbReference type="Gene3D" id="3.10.20.90">
    <property type="entry name" value="Phosphatidylinositol 3-kinase Catalytic Subunit, Chain A, domain 1"/>
    <property type="match status" value="1"/>
</dbReference>
<dbReference type="Gene3D" id="2.30.29.30">
    <property type="entry name" value="Pleckstrin-homology domain (PH domain)/Phosphotyrosine-binding domain (PTB)"/>
    <property type="match status" value="1"/>
</dbReference>
<feature type="compositionally biased region" description="Polar residues" evidence="1">
    <location>
        <begin position="779"/>
        <end position="788"/>
    </location>
</feature>
<comment type="caution">
    <text evidence="2">The sequence shown here is derived from an EMBL/GenBank/DDBJ whole genome shotgun (WGS) entry which is preliminary data.</text>
</comment>
<evidence type="ECO:0008006" key="4">
    <source>
        <dbReference type="Google" id="ProtNLM"/>
    </source>
</evidence>
<reference evidence="2 3" key="1">
    <citation type="submission" date="2016-06" db="EMBL/GenBank/DDBJ databases">
        <title>Evolution of pathogenesis and genome organization in the Tremellales.</title>
        <authorList>
            <person name="Cuomo C."/>
            <person name="Litvintseva A."/>
            <person name="Heitman J."/>
            <person name="Chen Y."/>
            <person name="Sun S."/>
            <person name="Springer D."/>
            <person name="Dromer F."/>
            <person name="Young S."/>
            <person name="Zeng Q."/>
            <person name="Chapman S."/>
            <person name="Gujja S."/>
            <person name="Saif S."/>
            <person name="Birren B."/>
        </authorList>
    </citation>
    <scope>NUCLEOTIDE SEQUENCE [LARGE SCALE GENOMIC DNA]</scope>
    <source>
        <strain evidence="2 3">CBS 7118</strain>
    </source>
</reference>
<feature type="compositionally biased region" description="Low complexity" evidence="1">
    <location>
        <begin position="639"/>
        <end position="650"/>
    </location>
</feature>
<gene>
    <name evidence="2" type="ORF">L198_04201</name>
</gene>
<feature type="compositionally biased region" description="Polar residues" evidence="1">
    <location>
        <begin position="83"/>
        <end position="97"/>
    </location>
</feature>